<feature type="signal peptide" evidence="1">
    <location>
        <begin position="1"/>
        <end position="27"/>
    </location>
</feature>
<evidence type="ECO:0008006" key="3">
    <source>
        <dbReference type="Google" id="ProtNLM"/>
    </source>
</evidence>
<organism evidence="2">
    <name type="scientific">Streptococcus sp. CP1998</name>
    <dbReference type="NCBI Taxonomy" id="3238303"/>
    <lineage>
        <taxon>Bacteria</taxon>
        <taxon>Bacillati</taxon>
        <taxon>Bacillota</taxon>
        <taxon>Bacilli</taxon>
        <taxon>Lactobacillales</taxon>
        <taxon>Streptococcaceae</taxon>
        <taxon>Streptococcus</taxon>
    </lineage>
</organism>
<dbReference type="RefSeq" id="WP_369087878.1">
    <property type="nucleotide sequence ID" value="NZ_CP163380.1"/>
</dbReference>
<proteinExistence type="predicted"/>
<feature type="chain" id="PRO_5044314807" description="Lipoprotein" evidence="1">
    <location>
        <begin position="28"/>
        <end position="344"/>
    </location>
</feature>
<evidence type="ECO:0000256" key="1">
    <source>
        <dbReference type="SAM" id="SignalP"/>
    </source>
</evidence>
<dbReference type="PROSITE" id="PS51257">
    <property type="entry name" value="PROKAR_LIPOPROTEIN"/>
    <property type="match status" value="1"/>
</dbReference>
<protein>
    <recommendedName>
        <fullName evidence="3">Lipoprotein</fullName>
    </recommendedName>
</protein>
<evidence type="ECO:0000313" key="2">
    <source>
        <dbReference type="EMBL" id="XDP49685.1"/>
    </source>
</evidence>
<name>A0AB39LAS1_9STRE</name>
<sequence>MMKRETKRFLLGSVALLSLVAAGCSNTKPDTETTQVTTAEASTEETTQVTAQATVQDVSKYKTDGTQPSETFNWEATVAPLKNSEKEYIDTNGNRVKEKSYTLANAVLTLQDTKSKITEPKVLEALKLLDAVFIDQGNIGEVLKATGVSSQKELYTKIWNDFMISFLTSARPEFTNDATYEYAGITYAIKDYGPMKLKVDVNSLGQAGAYTLESYGVEGDTVYIKYRAPIKDEGVENLLIKHQTNNQAFFDALKELSAKIVKTDYSKNLLLRFLYSLGSLEFKGDGSFGTKGDKDYLDSSSYIVAIKVDDNGNKSIDMDNLVALLQIHADNAYEANKSRFKSTR</sequence>
<accession>A0AB39LAS1</accession>
<gene>
    <name evidence="2" type="ORF">AB4X21_09020</name>
</gene>
<keyword evidence="1" id="KW-0732">Signal</keyword>
<dbReference type="AlphaFoldDB" id="A0AB39LAS1"/>
<dbReference type="EMBL" id="CP163380">
    <property type="protein sequence ID" value="XDP49685.1"/>
    <property type="molecule type" value="Genomic_DNA"/>
</dbReference>
<reference evidence="2" key="1">
    <citation type="submission" date="2024-07" db="EMBL/GenBank/DDBJ databases">
        <authorList>
            <person name="Li G."/>
        </authorList>
    </citation>
    <scope>NUCLEOTIDE SEQUENCE</scope>
    <source>
        <strain evidence="2">CP1998</strain>
    </source>
</reference>